<evidence type="ECO:0008006" key="3">
    <source>
        <dbReference type="Google" id="ProtNLM"/>
    </source>
</evidence>
<dbReference type="PROSITE" id="PS51257">
    <property type="entry name" value="PROKAR_LIPOPROTEIN"/>
    <property type="match status" value="1"/>
</dbReference>
<sequence>MAIHSNRNRLAVLAGMGLLAACGGGSLPGTPAGNQAPCPRIAILADGADLTRFRGGASGDLTALTADARIAGFDASCDYTSRDRSGLEVRLTPRFDVERGPAAEGRTLDLPWFVALSDAADSAVLDRQAFTTRVAFGPNVARTTLAGQTARLTMPLGQGRRATDYTLRISLQLTPEELALNRARGPR</sequence>
<organism evidence="1 2">
    <name type="scientific">Falsiroseomonas oleicola</name>
    <dbReference type="NCBI Taxonomy" id="2801474"/>
    <lineage>
        <taxon>Bacteria</taxon>
        <taxon>Pseudomonadati</taxon>
        <taxon>Pseudomonadota</taxon>
        <taxon>Alphaproteobacteria</taxon>
        <taxon>Acetobacterales</taxon>
        <taxon>Roseomonadaceae</taxon>
        <taxon>Falsiroseomonas</taxon>
    </lineage>
</organism>
<gene>
    <name evidence="1" type="ORF">JJQ90_03235</name>
</gene>
<keyword evidence="2" id="KW-1185">Reference proteome</keyword>
<comment type="caution">
    <text evidence="1">The sequence shown here is derived from an EMBL/GenBank/DDBJ whole genome shotgun (WGS) entry which is preliminary data.</text>
</comment>
<accession>A0ABS6H2P0</accession>
<proteinExistence type="predicted"/>
<reference evidence="1 2" key="1">
    <citation type="submission" date="2021-01" db="EMBL/GenBank/DDBJ databases">
        <title>Roseomonas sp. nov, a bacterium isolated from an oil production mixture in Yumen Oilfield.</title>
        <authorList>
            <person name="Wu D."/>
        </authorList>
    </citation>
    <scope>NUCLEOTIDE SEQUENCE [LARGE SCALE GENOMIC DNA]</scope>
    <source>
        <strain evidence="1 2">ROY-5-3</strain>
    </source>
</reference>
<name>A0ABS6H2P0_9PROT</name>
<dbReference type="RefSeq" id="WP_216872998.1">
    <property type="nucleotide sequence ID" value="NZ_JAERQM010000001.1"/>
</dbReference>
<evidence type="ECO:0000313" key="2">
    <source>
        <dbReference type="Proteomes" id="UP000689967"/>
    </source>
</evidence>
<dbReference type="Proteomes" id="UP000689967">
    <property type="component" value="Unassembled WGS sequence"/>
</dbReference>
<evidence type="ECO:0000313" key="1">
    <source>
        <dbReference type="EMBL" id="MBU8542699.1"/>
    </source>
</evidence>
<dbReference type="EMBL" id="JAERQM010000001">
    <property type="protein sequence ID" value="MBU8542699.1"/>
    <property type="molecule type" value="Genomic_DNA"/>
</dbReference>
<protein>
    <recommendedName>
        <fullName evidence="3">DUF2125 domain-containing protein</fullName>
    </recommendedName>
</protein>